<feature type="transmembrane region" description="Helical" evidence="8">
    <location>
        <begin position="75"/>
        <end position="93"/>
    </location>
</feature>
<evidence type="ECO:0000256" key="3">
    <source>
        <dbReference type="ARBA" id="ARBA00022475"/>
    </source>
</evidence>
<keyword evidence="6 8" id="KW-1133">Transmembrane helix</keyword>
<evidence type="ECO:0000256" key="1">
    <source>
        <dbReference type="ARBA" id="ARBA00004651"/>
    </source>
</evidence>
<keyword evidence="4 8" id="KW-0812">Transmembrane</keyword>
<keyword evidence="3" id="KW-1003">Cell membrane</keyword>
<feature type="transmembrane region" description="Helical" evidence="8">
    <location>
        <begin position="52"/>
        <end position="69"/>
    </location>
</feature>
<keyword evidence="5" id="KW-0133">Cell shape</keyword>
<evidence type="ECO:0000256" key="4">
    <source>
        <dbReference type="ARBA" id="ARBA00022692"/>
    </source>
</evidence>
<dbReference type="GO" id="GO:0005886">
    <property type="term" value="C:plasma membrane"/>
    <property type="evidence" value="ECO:0007669"/>
    <property type="project" value="UniProtKB-SubCell"/>
</dbReference>
<accession>A0A1G4G734</accession>
<evidence type="ECO:0000256" key="7">
    <source>
        <dbReference type="ARBA" id="ARBA00023136"/>
    </source>
</evidence>
<dbReference type="EMBL" id="LT608328">
    <property type="protein sequence ID" value="SCM57770.1"/>
    <property type="molecule type" value="Genomic_DNA"/>
</dbReference>
<feature type="transmembrane region" description="Helical" evidence="8">
    <location>
        <begin position="143"/>
        <end position="160"/>
    </location>
</feature>
<feature type="transmembrane region" description="Helical" evidence="8">
    <location>
        <begin position="12"/>
        <end position="40"/>
    </location>
</feature>
<gene>
    <name evidence="9" type="ORF">ING2E5A_1501</name>
</gene>
<name>A0A1G4G734_9BACT</name>
<comment type="subcellular location">
    <subcellularLocation>
        <location evidence="1">Cell membrane</location>
        <topology evidence="1">Multi-pass membrane protein</topology>
    </subcellularLocation>
</comment>
<dbReference type="KEGG" id="pmuc:ING2E5A_1501"/>
<feature type="transmembrane region" description="Helical" evidence="8">
    <location>
        <begin position="113"/>
        <end position="137"/>
    </location>
</feature>
<keyword evidence="7 8" id="KW-0472">Membrane</keyword>
<evidence type="ECO:0000313" key="9">
    <source>
        <dbReference type="EMBL" id="SCM57770.1"/>
    </source>
</evidence>
<evidence type="ECO:0000313" key="10">
    <source>
        <dbReference type="Proteomes" id="UP000178485"/>
    </source>
</evidence>
<organism evidence="9 10">
    <name type="scientific">Petrimonas mucosa</name>
    <dbReference type="NCBI Taxonomy" id="1642646"/>
    <lineage>
        <taxon>Bacteria</taxon>
        <taxon>Pseudomonadati</taxon>
        <taxon>Bacteroidota</taxon>
        <taxon>Bacteroidia</taxon>
        <taxon>Bacteroidales</taxon>
        <taxon>Dysgonomonadaceae</taxon>
        <taxon>Petrimonas</taxon>
    </lineage>
</organism>
<keyword evidence="10" id="KW-1185">Reference proteome</keyword>
<evidence type="ECO:0000256" key="5">
    <source>
        <dbReference type="ARBA" id="ARBA00022960"/>
    </source>
</evidence>
<comment type="similarity">
    <text evidence="2">Belongs to the MreD family.</text>
</comment>
<evidence type="ECO:0000256" key="6">
    <source>
        <dbReference type="ARBA" id="ARBA00022989"/>
    </source>
</evidence>
<sequence>MKAVSLFYEFLWFLILVLLQVLLLNRIAVFGLAVPILYIYFLIKLPYGRSPFYVIISGFLLGLIIDIFLNTPGMNAAATTMVAAMRGVVLNLYYPKNEYEELIPGIHTSAAAFVKYTVTMVLLHQTLLFFIEAFTLFNLTSTLIRIATSSILTIFLILALDSLSIRREKGG</sequence>
<evidence type="ECO:0000256" key="2">
    <source>
        <dbReference type="ARBA" id="ARBA00007776"/>
    </source>
</evidence>
<dbReference type="AlphaFoldDB" id="A0A1G4G734"/>
<dbReference type="InterPro" id="IPR007227">
    <property type="entry name" value="Cell_shape_determining_MreD"/>
</dbReference>
<dbReference type="RefSeq" id="WP_071136833.1">
    <property type="nucleotide sequence ID" value="NZ_JBMNSM010000024.1"/>
</dbReference>
<evidence type="ECO:0000256" key="8">
    <source>
        <dbReference type="SAM" id="Phobius"/>
    </source>
</evidence>
<dbReference type="NCBIfam" id="TIGR03426">
    <property type="entry name" value="shape_MreD"/>
    <property type="match status" value="1"/>
</dbReference>
<protein>
    <submittedName>
        <fullName evidence="9">Putative membrane protein</fullName>
    </submittedName>
</protein>
<dbReference type="STRING" id="1642646.ING2E5A_1501"/>
<proteinExistence type="inferred from homology"/>
<dbReference type="GO" id="GO:0008360">
    <property type="term" value="P:regulation of cell shape"/>
    <property type="evidence" value="ECO:0007669"/>
    <property type="project" value="UniProtKB-KW"/>
</dbReference>
<dbReference type="Proteomes" id="UP000178485">
    <property type="component" value="Chromosome i"/>
</dbReference>
<reference evidence="9 10" key="1">
    <citation type="submission" date="2016-08" db="EMBL/GenBank/DDBJ databases">
        <authorList>
            <person name="Seilhamer J.J."/>
        </authorList>
    </citation>
    <scope>NUCLEOTIDE SEQUENCE [LARGE SCALE GENOMIC DNA]</scope>
    <source>
        <strain evidence="9">ING2-E5A</strain>
    </source>
</reference>